<organism evidence="2 3">
    <name type="scientific">Methylobacterium frigidaeris</name>
    <dbReference type="NCBI Taxonomy" id="2038277"/>
    <lineage>
        <taxon>Bacteria</taxon>
        <taxon>Pseudomonadati</taxon>
        <taxon>Pseudomonadota</taxon>
        <taxon>Alphaproteobacteria</taxon>
        <taxon>Hyphomicrobiales</taxon>
        <taxon>Methylobacteriaceae</taxon>
        <taxon>Methylobacterium</taxon>
    </lineage>
</organism>
<keyword evidence="3" id="KW-1185">Reference proteome</keyword>
<evidence type="ECO:0000313" key="2">
    <source>
        <dbReference type="EMBL" id="GJD61753.1"/>
    </source>
</evidence>
<reference evidence="2" key="2">
    <citation type="submission" date="2021-08" db="EMBL/GenBank/DDBJ databases">
        <authorList>
            <person name="Tani A."/>
            <person name="Ola A."/>
            <person name="Ogura Y."/>
            <person name="Katsura K."/>
            <person name="Hayashi T."/>
        </authorList>
    </citation>
    <scope>NUCLEOTIDE SEQUENCE</scope>
    <source>
        <strain evidence="2">JCM 32048</strain>
    </source>
</reference>
<gene>
    <name evidence="2" type="ORF">MPEAHAMD_1899</name>
</gene>
<evidence type="ECO:0000313" key="3">
    <source>
        <dbReference type="Proteomes" id="UP001055286"/>
    </source>
</evidence>
<dbReference type="Proteomes" id="UP001055286">
    <property type="component" value="Unassembled WGS sequence"/>
</dbReference>
<dbReference type="InterPro" id="IPR054189">
    <property type="entry name" value="DUF6894"/>
</dbReference>
<sequence length="83" mass="9082">MPCYRFRLSIDGQVLEEGGWLELADRYAALEKAHQLAHALLTFGDGRVPWADGVLVVESSDGSEPFTVPIIDMAAGEVKATRH</sequence>
<dbReference type="Pfam" id="PF21834">
    <property type="entry name" value="DUF6894"/>
    <property type="match status" value="1"/>
</dbReference>
<feature type="domain" description="DUF6894" evidence="1">
    <location>
        <begin position="4"/>
        <end position="70"/>
    </location>
</feature>
<reference evidence="2" key="1">
    <citation type="journal article" date="2016" name="Front. Microbiol.">
        <title>Genome Sequence of the Piezophilic, Mesophilic Sulfate-Reducing Bacterium Desulfovibrio indicus J2T.</title>
        <authorList>
            <person name="Cao J."/>
            <person name="Maignien L."/>
            <person name="Shao Z."/>
            <person name="Alain K."/>
            <person name="Jebbar M."/>
        </authorList>
    </citation>
    <scope>NUCLEOTIDE SEQUENCE</scope>
    <source>
        <strain evidence="2">JCM 32048</strain>
    </source>
</reference>
<name>A0AA37H9U9_9HYPH</name>
<comment type="caution">
    <text evidence="2">The sequence shown here is derived from an EMBL/GenBank/DDBJ whole genome shotgun (WGS) entry which is preliminary data.</text>
</comment>
<accession>A0AA37H9U9</accession>
<dbReference type="AlphaFoldDB" id="A0AA37H9U9"/>
<protein>
    <recommendedName>
        <fullName evidence="1">DUF6894 domain-containing protein</fullName>
    </recommendedName>
</protein>
<proteinExistence type="predicted"/>
<evidence type="ECO:0000259" key="1">
    <source>
        <dbReference type="Pfam" id="PF21834"/>
    </source>
</evidence>
<dbReference type="EMBL" id="BPQJ01000007">
    <property type="protein sequence ID" value="GJD61753.1"/>
    <property type="molecule type" value="Genomic_DNA"/>
</dbReference>